<dbReference type="AlphaFoldDB" id="A0AAV1MAG0"/>
<dbReference type="PROSITE" id="PS50297">
    <property type="entry name" value="ANK_REP_REGION"/>
    <property type="match status" value="1"/>
</dbReference>
<protein>
    <submittedName>
        <fullName evidence="2">Uncharacterized protein</fullName>
    </submittedName>
</protein>
<reference evidence="2 3" key="1">
    <citation type="submission" date="2023-11" db="EMBL/GenBank/DDBJ databases">
        <authorList>
            <person name="Hedman E."/>
            <person name="Englund M."/>
            <person name="Stromberg M."/>
            <person name="Nyberg Akerstrom W."/>
            <person name="Nylinder S."/>
            <person name="Jareborg N."/>
            <person name="Kallberg Y."/>
            <person name="Kronander E."/>
        </authorList>
    </citation>
    <scope>NUCLEOTIDE SEQUENCE [LARGE SCALE GENOMIC DNA]</scope>
</reference>
<keyword evidence="1" id="KW-0040">ANK repeat</keyword>
<dbReference type="Pfam" id="PF00023">
    <property type="entry name" value="Ank"/>
    <property type="match status" value="1"/>
</dbReference>
<name>A0AAV1MAG0_9NEOP</name>
<evidence type="ECO:0000313" key="3">
    <source>
        <dbReference type="Proteomes" id="UP001314205"/>
    </source>
</evidence>
<keyword evidence="3" id="KW-1185">Reference proteome</keyword>
<dbReference type="PROSITE" id="PS50088">
    <property type="entry name" value="ANK_REPEAT"/>
    <property type="match status" value="1"/>
</dbReference>
<gene>
    <name evidence="2" type="ORF">PARMNEM_LOCUS21695</name>
</gene>
<dbReference type="EMBL" id="CAVLGL010000148">
    <property type="protein sequence ID" value="CAK1603302.1"/>
    <property type="molecule type" value="Genomic_DNA"/>
</dbReference>
<feature type="repeat" description="ANK" evidence="1">
    <location>
        <begin position="33"/>
        <end position="65"/>
    </location>
</feature>
<dbReference type="Proteomes" id="UP001314205">
    <property type="component" value="Unassembled WGS sequence"/>
</dbReference>
<evidence type="ECO:0000256" key="1">
    <source>
        <dbReference type="PROSITE-ProRule" id="PRU00023"/>
    </source>
</evidence>
<dbReference type="Gene3D" id="1.25.40.20">
    <property type="entry name" value="Ankyrin repeat-containing domain"/>
    <property type="match status" value="1"/>
</dbReference>
<sequence>MDCNRYRIKTCILEKNETDLVDLLNRGFNPNLEGGWPIRLAARHGLHSIVKLLIQYGANPHLISEAGASTLQLAVYSGSFWNSNKWDFLLSSCDSSQLADGAAVAIIFYNIAALKKIMETGRCNTHIPTSLTGKTLEELAKGYKLQNILQSSRIQSNINDISPFSSPGNTRQNMADLRTTLTPPPAHRNLSPSVARFFDQTATQTSLTPPRNNIVPTFLPFTDL</sequence>
<dbReference type="InterPro" id="IPR002110">
    <property type="entry name" value="Ankyrin_rpt"/>
</dbReference>
<accession>A0AAV1MAG0</accession>
<evidence type="ECO:0000313" key="2">
    <source>
        <dbReference type="EMBL" id="CAK1603302.1"/>
    </source>
</evidence>
<comment type="caution">
    <text evidence="2">The sequence shown here is derived from an EMBL/GenBank/DDBJ whole genome shotgun (WGS) entry which is preliminary data.</text>
</comment>
<dbReference type="InterPro" id="IPR036770">
    <property type="entry name" value="Ankyrin_rpt-contain_sf"/>
</dbReference>
<organism evidence="2 3">
    <name type="scientific">Parnassius mnemosyne</name>
    <name type="common">clouded apollo</name>
    <dbReference type="NCBI Taxonomy" id="213953"/>
    <lineage>
        <taxon>Eukaryota</taxon>
        <taxon>Metazoa</taxon>
        <taxon>Ecdysozoa</taxon>
        <taxon>Arthropoda</taxon>
        <taxon>Hexapoda</taxon>
        <taxon>Insecta</taxon>
        <taxon>Pterygota</taxon>
        <taxon>Neoptera</taxon>
        <taxon>Endopterygota</taxon>
        <taxon>Lepidoptera</taxon>
        <taxon>Glossata</taxon>
        <taxon>Ditrysia</taxon>
        <taxon>Papilionoidea</taxon>
        <taxon>Papilionidae</taxon>
        <taxon>Parnassiinae</taxon>
        <taxon>Parnassini</taxon>
        <taxon>Parnassius</taxon>
        <taxon>Driopa</taxon>
    </lineage>
</organism>
<dbReference type="SUPFAM" id="SSF48403">
    <property type="entry name" value="Ankyrin repeat"/>
    <property type="match status" value="1"/>
</dbReference>
<proteinExistence type="predicted"/>